<proteinExistence type="predicted"/>
<dbReference type="EMBL" id="ACQT01000107">
    <property type="protein sequence ID" value="EER59657.1"/>
    <property type="molecule type" value="Genomic_DNA"/>
</dbReference>
<dbReference type="AlphaFoldDB" id="C5T789"/>
<sequence>MLLAGSVAQAVIADKAYDVRDRVVRPSAESGKGVVIPYAPARPSVAMTRICTRPDT</sequence>
<accession>C5T789</accession>
<comment type="caution">
    <text evidence="1">The sequence shown here is derived from an EMBL/GenBank/DDBJ whole genome shotgun (WGS) entry which is preliminary data.</text>
</comment>
<organism evidence="1 2">
    <name type="scientific">Acidovorax delafieldii 2AN</name>
    <dbReference type="NCBI Taxonomy" id="573060"/>
    <lineage>
        <taxon>Bacteria</taxon>
        <taxon>Pseudomonadati</taxon>
        <taxon>Pseudomonadota</taxon>
        <taxon>Betaproteobacteria</taxon>
        <taxon>Burkholderiales</taxon>
        <taxon>Comamonadaceae</taxon>
        <taxon>Acidovorax</taxon>
    </lineage>
</organism>
<protein>
    <submittedName>
        <fullName evidence="1">Uncharacterized protein</fullName>
    </submittedName>
</protein>
<name>C5T789_ACIDE</name>
<gene>
    <name evidence="1" type="ORF">AcdelDRAFT_2769</name>
</gene>
<evidence type="ECO:0000313" key="2">
    <source>
        <dbReference type="Proteomes" id="UP000003856"/>
    </source>
</evidence>
<evidence type="ECO:0000313" key="1">
    <source>
        <dbReference type="EMBL" id="EER59657.1"/>
    </source>
</evidence>
<keyword evidence="2" id="KW-1185">Reference proteome</keyword>
<dbReference type="Proteomes" id="UP000003856">
    <property type="component" value="Unassembled WGS sequence"/>
</dbReference>
<dbReference type="PATRIC" id="fig|573060.9.peg.2299"/>
<reference evidence="1 2" key="1">
    <citation type="submission" date="2009-05" db="EMBL/GenBank/DDBJ databases">
        <title>The draft genome of Acidovorax delafieldii 2AN.</title>
        <authorList>
            <consortium name="US DOE Joint Genome Institute (JGI-PGF)"/>
            <person name="Lucas S."/>
            <person name="Copeland A."/>
            <person name="Lapidus A."/>
            <person name="Glavina del Rio T."/>
            <person name="Tice H."/>
            <person name="Bruce D."/>
            <person name="Goodwin L."/>
            <person name="Pitluck S."/>
            <person name="Larimer F."/>
            <person name="Land M.L."/>
            <person name="Hauser L."/>
            <person name="Shelobolina E.S."/>
            <person name="Picardal F."/>
            <person name="Roden E."/>
            <person name="Emerson D."/>
        </authorList>
    </citation>
    <scope>NUCLEOTIDE SEQUENCE [LARGE SCALE GENOMIC DNA]</scope>
    <source>
        <strain evidence="1 2">2AN</strain>
    </source>
</reference>